<comment type="caution">
    <text evidence="6">The sequence shown here is derived from an EMBL/GenBank/DDBJ whole genome shotgun (WGS) entry which is preliminary data.</text>
</comment>
<dbReference type="Proteomes" id="UP000078343">
    <property type="component" value="Unassembled WGS sequence"/>
</dbReference>
<protein>
    <recommendedName>
        <fullName evidence="5">Heterokaryon incompatibility domain-containing protein</fullName>
    </recommendedName>
</protein>
<proteinExistence type="predicted"/>
<name>A0A178ZII6_9EURO</name>
<feature type="compositionally biased region" description="Basic and acidic residues" evidence="4">
    <location>
        <begin position="1522"/>
        <end position="1539"/>
    </location>
</feature>
<accession>A0A178ZII6</accession>
<evidence type="ECO:0000313" key="7">
    <source>
        <dbReference type="Proteomes" id="UP000078343"/>
    </source>
</evidence>
<feature type="region of interest" description="Disordered" evidence="4">
    <location>
        <begin position="1443"/>
        <end position="1468"/>
    </location>
</feature>
<feature type="repeat" description="ANK" evidence="3">
    <location>
        <begin position="544"/>
        <end position="577"/>
    </location>
</feature>
<feature type="region of interest" description="Disordered" evidence="4">
    <location>
        <begin position="776"/>
        <end position="801"/>
    </location>
</feature>
<dbReference type="Gene3D" id="1.25.40.20">
    <property type="entry name" value="Ankyrin repeat-containing domain"/>
    <property type="match status" value="6"/>
</dbReference>
<feature type="compositionally biased region" description="Basic and acidic residues" evidence="4">
    <location>
        <begin position="782"/>
        <end position="797"/>
    </location>
</feature>
<dbReference type="SMART" id="SM00248">
    <property type="entry name" value="ANK"/>
    <property type="match status" value="16"/>
</dbReference>
<sequence length="1545" mass="170127">MSSEVPESSEDVGDVTNGLHSITINDKSDKTWYERWYEEESDEPRTPLASAAKAGNVDLVAKLLAEADVDVDVRDYIGCTPLALAAMNGHAAVVAQLLAAGANPNLRDLNYVAPLWHAALFGHVAVVRQLLTCGRLLDVNPRPLLFFEHDTETPLAVALKKGHRDTAELLASANGIDPSAKTKSGCDGDDEVRLVSILELAVQAGYEDIALALLNKCHAMNISAGLESGEGNFDEEGAKNATRNAVKLASKLLVAAADAGCYRISQELLTKHGADVNLICRYCSMQDNTYHEQSPLMAASSRGHKRIVRLLLDAEGIQPDLCSDYGSTALIQVAKKGLLDVMKMLLADARVNADQRDKYGRTALSYAAEHAREALVAELLANENVEPDSTDSQARTPLMWALSPESSTLHGTSWRPDKARQAVVRRLLASRRVNPNSRDDSGYTPLIYAVKCGSVDLVSAILEHPQTDKKAGRMNTALAIAADRGQADMVQVLLDKGQVDVNATHDNYPQGTPLTLAAGWGSRSNTVRTLLSAPGIDPNGKNQYGNTPLHGAASVGNVEIAKQLLAAAGIDPNIQNQQGRTALHNATLSWSSVAESAEVMKALLKAPNINADLADKMGRTPLSIVAQAGKVELLDILLTANGVDPDSRDEAGRSPLSWVLEFDRYDENFEIEHRKEAVRHLLRIAAVDPNAEDAEGLTPLLRAIQCYRGSEFVRLLTKRADLDVNKRGPDGLTPLALAKEKGDTVTIALLRACGAIAPDEDPLTIGIILPDDPALSESSDYTGRHSMDESTAAEHRPGVRLSNRLHDKKRKELAREYQLFLGEQQQYIGELATENTASLCPVCSTIDLDAVFRSRHTEYNGRTVAYLGRIDDTWEERACPLCRLIAAVRPRSGTDLDCVLVSFSTTQSWLCHDELMLWDLFEFNDTWVDTMALGVIDLSDWGITALSGGVNNVFSAGFISRLGSNCPDGEKAVSVPRLAADGSDLRMSTARDWIKCCRLHHGKGCNPPRLASVPHFRLVECTTRRIVEQDPEVGAPPPYVALSYVWGQPPRWQQQSLDDTVEPVIEDAIRVTLELGYEYLWVDRYCIVQTGNEAIKNTQMRNMHNVFSNADVTLVAAAGKDASTGLLGAPGRPRPFQQPSALVQGHALVCVPPDPSLHIRSASTWSTRGWTYQEGLLARRRLYFSEFEMSYECRNMLVRETIRLPASKEKYMTNYGHKPRLMEPFWLYQPFRRVGLKPGSDTSDFFDLLQEYSGRQLSLPSDTLNAMLGILQLLAEPDEDEPLYHVCGVPILHVTIHKVDRSILGISVANADEVALDGFINGLCWTLERPARRRPDFPSWSWTGWQGVVSRMSWTPGVHKAYGLDLDVSIGPRDQDGPLVPWNRYYEQLRTADESSKDLWTGQSHILEITASAVTVRFRRQGSSGAILKGTVCVGDYVWQGDFSPNRKEDDNSPGDNGYDSNDNDTFSPHAALLQKPWTGIVLGRSYPISHMGRIQTQPEVFWLNRKSRPKDSRQVRARKKRNDETGERGDAQQDREELPTLPCV</sequence>
<keyword evidence="2 3" id="KW-0040">ANK repeat</keyword>
<dbReference type="PANTHER" id="PTHR24198">
    <property type="entry name" value="ANKYRIN REPEAT AND PROTEIN KINASE DOMAIN-CONTAINING PROTEIN"/>
    <property type="match status" value="1"/>
</dbReference>
<dbReference type="Pfam" id="PF06985">
    <property type="entry name" value="HET"/>
    <property type="match status" value="1"/>
</dbReference>
<dbReference type="STRING" id="1367422.A0A178ZII6"/>
<dbReference type="Pfam" id="PF12796">
    <property type="entry name" value="Ank_2"/>
    <property type="match status" value="4"/>
</dbReference>
<reference evidence="6 7" key="1">
    <citation type="submission" date="2016-04" db="EMBL/GenBank/DDBJ databases">
        <title>Draft genome of Fonsecaea erecta CBS 125763.</title>
        <authorList>
            <person name="Weiss V.A."/>
            <person name="Vicente V.A."/>
            <person name="Raittz R.T."/>
            <person name="Moreno L.F."/>
            <person name="De Souza E.M."/>
            <person name="Pedrosa F.O."/>
            <person name="Steffens M.B."/>
            <person name="Faoro H."/>
            <person name="Tadra-Sfeir M.Z."/>
            <person name="Najafzadeh M.J."/>
            <person name="Felipe M.S."/>
            <person name="Teixeira M."/>
            <person name="Sun J."/>
            <person name="Xi L."/>
            <person name="Gomes R."/>
            <person name="De Azevedo C.M."/>
            <person name="Salgado C.G."/>
            <person name="Da Silva M.B."/>
            <person name="Nascimento M.F."/>
            <person name="Queiroz-Telles F."/>
            <person name="Attili D.S."/>
            <person name="Gorbushina A."/>
        </authorList>
    </citation>
    <scope>NUCLEOTIDE SEQUENCE [LARGE SCALE GENOMIC DNA]</scope>
    <source>
        <strain evidence="6 7">CBS 125763</strain>
    </source>
</reference>
<evidence type="ECO:0000259" key="5">
    <source>
        <dbReference type="Pfam" id="PF06985"/>
    </source>
</evidence>
<gene>
    <name evidence="6" type="ORF">AYL99_06898</name>
</gene>
<evidence type="ECO:0000256" key="3">
    <source>
        <dbReference type="PROSITE-ProRule" id="PRU00023"/>
    </source>
</evidence>
<dbReference type="OrthoDB" id="341259at2759"/>
<feature type="region of interest" description="Disordered" evidence="4">
    <location>
        <begin position="1506"/>
        <end position="1545"/>
    </location>
</feature>
<keyword evidence="1" id="KW-0677">Repeat</keyword>
<dbReference type="InterPro" id="IPR010730">
    <property type="entry name" value="HET"/>
</dbReference>
<organism evidence="6 7">
    <name type="scientific">Fonsecaea erecta</name>
    <dbReference type="NCBI Taxonomy" id="1367422"/>
    <lineage>
        <taxon>Eukaryota</taxon>
        <taxon>Fungi</taxon>
        <taxon>Dikarya</taxon>
        <taxon>Ascomycota</taxon>
        <taxon>Pezizomycotina</taxon>
        <taxon>Eurotiomycetes</taxon>
        <taxon>Chaetothyriomycetidae</taxon>
        <taxon>Chaetothyriales</taxon>
        <taxon>Herpotrichiellaceae</taxon>
        <taxon>Fonsecaea</taxon>
    </lineage>
</organism>
<dbReference type="RefSeq" id="XP_018692967.1">
    <property type="nucleotide sequence ID" value="XM_018838407.1"/>
</dbReference>
<dbReference type="EMBL" id="LVYI01000005">
    <property type="protein sequence ID" value="OAP59600.1"/>
    <property type="molecule type" value="Genomic_DNA"/>
</dbReference>
<dbReference type="PANTHER" id="PTHR24198:SF165">
    <property type="entry name" value="ANKYRIN REPEAT-CONTAINING PROTEIN-RELATED"/>
    <property type="match status" value="1"/>
</dbReference>
<keyword evidence="7" id="KW-1185">Reference proteome</keyword>
<feature type="repeat" description="ANK" evidence="3">
    <location>
        <begin position="77"/>
        <end position="109"/>
    </location>
</feature>
<dbReference type="PROSITE" id="PS50088">
    <property type="entry name" value="ANK_REPEAT"/>
    <property type="match status" value="4"/>
</dbReference>
<dbReference type="InterPro" id="IPR036770">
    <property type="entry name" value="Ankyrin_rpt-contain_sf"/>
</dbReference>
<feature type="repeat" description="ANK" evidence="3">
    <location>
        <begin position="617"/>
        <end position="650"/>
    </location>
</feature>
<evidence type="ECO:0000313" key="6">
    <source>
        <dbReference type="EMBL" id="OAP59600.1"/>
    </source>
</evidence>
<feature type="region of interest" description="Disordered" evidence="4">
    <location>
        <begin position="1"/>
        <end position="21"/>
    </location>
</feature>
<evidence type="ECO:0000256" key="4">
    <source>
        <dbReference type="SAM" id="MobiDB-lite"/>
    </source>
</evidence>
<evidence type="ECO:0000256" key="2">
    <source>
        <dbReference type="ARBA" id="ARBA00023043"/>
    </source>
</evidence>
<feature type="domain" description="Heterokaryon incompatibility" evidence="5">
    <location>
        <begin position="1039"/>
        <end position="1174"/>
    </location>
</feature>
<dbReference type="InterPro" id="IPR002110">
    <property type="entry name" value="Ankyrin_rpt"/>
</dbReference>
<feature type="repeat" description="ANK" evidence="3">
    <location>
        <begin position="43"/>
        <end position="76"/>
    </location>
</feature>
<dbReference type="SUPFAM" id="SSF48403">
    <property type="entry name" value="Ankyrin repeat"/>
    <property type="match status" value="2"/>
</dbReference>
<dbReference type="GeneID" id="30011066"/>
<evidence type="ECO:0000256" key="1">
    <source>
        <dbReference type="ARBA" id="ARBA00022737"/>
    </source>
</evidence>
<dbReference type="PROSITE" id="PS50297">
    <property type="entry name" value="ANK_REP_REGION"/>
    <property type="match status" value="3"/>
</dbReference>